<reference evidence="2 3" key="1">
    <citation type="submission" date="2015-09" db="EMBL/GenBank/DDBJ databases">
        <title>Trachymyrmex zeteki WGS genome.</title>
        <authorList>
            <person name="Nygaard S."/>
            <person name="Hu H."/>
            <person name="Boomsma J."/>
            <person name="Zhang G."/>
        </authorList>
    </citation>
    <scope>NUCLEOTIDE SEQUENCE [LARGE SCALE GENOMIC DNA]</scope>
    <source>
        <strain evidence="2">Tzet28-1</strain>
        <tissue evidence="2">Whole body</tissue>
    </source>
</reference>
<keyword evidence="3" id="KW-1185">Reference proteome</keyword>
<dbReference type="EMBL" id="KQ982675">
    <property type="protein sequence ID" value="KYQ52420.1"/>
    <property type="molecule type" value="Genomic_DNA"/>
</dbReference>
<proteinExistence type="predicted"/>
<dbReference type="Proteomes" id="UP000075809">
    <property type="component" value="Unassembled WGS sequence"/>
</dbReference>
<organism evidence="2 3">
    <name type="scientific">Mycetomoellerius zeteki</name>
    <dbReference type="NCBI Taxonomy" id="64791"/>
    <lineage>
        <taxon>Eukaryota</taxon>
        <taxon>Metazoa</taxon>
        <taxon>Ecdysozoa</taxon>
        <taxon>Arthropoda</taxon>
        <taxon>Hexapoda</taxon>
        <taxon>Insecta</taxon>
        <taxon>Pterygota</taxon>
        <taxon>Neoptera</taxon>
        <taxon>Endopterygota</taxon>
        <taxon>Hymenoptera</taxon>
        <taxon>Apocrita</taxon>
        <taxon>Aculeata</taxon>
        <taxon>Formicoidea</taxon>
        <taxon>Formicidae</taxon>
        <taxon>Myrmicinae</taxon>
        <taxon>Mycetomoellerius</taxon>
    </lineage>
</organism>
<protein>
    <submittedName>
        <fullName evidence="2">Uncharacterized protein</fullName>
    </submittedName>
</protein>
<dbReference type="CDD" id="cd21853">
    <property type="entry name" value="KNL1_NTD"/>
    <property type="match status" value="1"/>
</dbReference>
<accession>A0A151WX14</accession>
<dbReference type="STRING" id="64791.A0A151WX14"/>
<gene>
    <name evidence="2" type="ORF">ALC60_08464</name>
</gene>
<evidence type="ECO:0000313" key="3">
    <source>
        <dbReference type="Proteomes" id="UP000075809"/>
    </source>
</evidence>
<feature type="compositionally biased region" description="Polar residues" evidence="1">
    <location>
        <begin position="25"/>
        <end position="42"/>
    </location>
</feature>
<sequence>MVPSKPRRSESRRSSILKPCKPRQPLQNVNFDSSSNENSPTASKIKRRVSFAEKKHVKEFCHSTEQGTVWDNTYEEHDSILKGSFVIDQNAEGEMKENILHASNNDCIHICSKSSLFHPNNIYLVNNQLPQGSIARANEETNDTNCNLDFTAVPNKSCVSNDWVSSNIVYNNSDTEYTQLPDEESQFGQIIIDTSKSVKSSNIIIYRDSDEEDREDNVAKKCPSKLYSNNVDSELDKTRVQDFSMELTAPISASLVSSHLYMEEQKKQECNENINNSGTNTTNYNHVSMECTTNCNNVSMDITEAVPIFAKSVASNLGIFEQIPTILHNCEHTKWNATNTHNTIFPTNLQSDNVSRDISEHIPDVGYANDSMVLTSVIQSFTDATDTDIYPTNNTIFDTSMEMIMVPSKMNEKKANNKITVKENDLREDQTDKTEIFIDVLMEMTKPTDTILFSNVYNKESRVDEPISRDDRTTFFHNVSMEMTKIVSTRNKQKITDRIICKSSEENTGSKRDINRPDCFNEKTLMLCKSMEFTEALPVPSCQERMFHAAHIAHSNKSTCEIEKNDKTKFFNDANLKIDESISKNDKTILFPNVSMEMTTAVSRKEITQSICKSISKENTHGEKDKNNSICFNEGTKLLCKSMEFTEVVPISLHDITFNTTDTIHTTQSVSFSQTLSKTISLPAENSVRVSHQTDVVASETIQDISMEITAAVPSTLHLAQDVKVNETENLIISKNDEFQYLMTNNNLTELRKDVTKENFTISREIVEAKNIRHDELSNISVTQFPLNNLDYSLSTNLENANSKKRMSDDNEKSYSKRVRSSFMEIQSSQKSDVHSFSSTGANYVNDLNDIEQEHNEYSVKETIDHTQISDSNLRNSLDEISKYSFSRKSLPYLEDSFVELQSIKPPSFIHLDSEEERSFHEIQHEFQSSITDIPVNITSNQLTVNNVTGLSNCSINSRENAANDYFTILRKKEEPINTENNHTEDCHENTVMDKTENNQEIDCQAMMKTIINDNQLNKSNYDTTKNINEKSILSMNAKDGKTVTVQDLNHSTSLIIKEIEVIAGDQVEDRNEKEYIRKKLNEDTKLQNNIKEQGQYLDKIKQETKKRSDHLEGTGVVIEDQINPEKHRINLNNEMKQQNMRQKDKCATEGLVTAHNVSTINEDIKNGTLIEDPFVTVLQKLETRGAGDDCIWNVYYNNINRKMIVFGFIANSLLIAIFLSYDFNDSEKNLIKEIKIISRLSDDAGVFIKLVHKLILEKINAELLTSSYKTHQDILPMLNFISQDVKLAMDFKFDLRRLDDLNLMEITNDEISFVSRSKRLDIILKVTIKIKRFDKLTPNDVNCYCILGRIKETDIKNLIKNVKRDHKFLRRYMNDVKDYIDIMGETFK</sequence>
<name>A0A151WX14_9HYME</name>
<feature type="region of interest" description="Disordered" evidence="1">
    <location>
        <begin position="1"/>
        <end position="46"/>
    </location>
</feature>
<evidence type="ECO:0000256" key="1">
    <source>
        <dbReference type="SAM" id="MobiDB-lite"/>
    </source>
</evidence>
<evidence type="ECO:0000313" key="2">
    <source>
        <dbReference type="EMBL" id="KYQ52420.1"/>
    </source>
</evidence>